<dbReference type="Proteomes" id="UP000625527">
    <property type="component" value="Unassembled WGS sequence"/>
</dbReference>
<accession>A0ABR9N3S6</accession>
<evidence type="ECO:0000313" key="2">
    <source>
        <dbReference type="Proteomes" id="UP000625527"/>
    </source>
</evidence>
<name>A0ABR9N3S6_9MICO</name>
<dbReference type="EMBL" id="JADAQT010000108">
    <property type="protein sequence ID" value="MBE1878311.1"/>
    <property type="molecule type" value="Genomic_DNA"/>
</dbReference>
<sequence>MTEFAGPEGPIREVTPGMSVVDAAGELVGTVEQVRMADSGAVAGTDPASEAPSNPIAWVAEAFSTDSGMSQEARERLARLGFVRVDGKGLFSGHRYVEPGQIASVAGDEVRLSVDADQLLR</sequence>
<reference evidence="1 2" key="1">
    <citation type="submission" date="2020-10" db="EMBL/GenBank/DDBJ databases">
        <title>Myceligenerans pegani sp. nov., an endophytic actinomycete isolated from Peganum harmala L. in Xinjiang, China.</title>
        <authorList>
            <person name="Xin L."/>
        </authorList>
    </citation>
    <scope>NUCLEOTIDE SEQUENCE [LARGE SCALE GENOMIC DNA]</scope>
    <source>
        <strain evidence="1 2">TRM65318</strain>
    </source>
</reference>
<proteinExistence type="predicted"/>
<dbReference type="RefSeq" id="WP_192864844.1">
    <property type="nucleotide sequence ID" value="NZ_JADAQT010000108.1"/>
</dbReference>
<gene>
    <name evidence="1" type="ORF">IHE71_21685</name>
</gene>
<comment type="caution">
    <text evidence="1">The sequence shown here is derived from an EMBL/GenBank/DDBJ whole genome shotgun (WGS) entry which is preliminary data.</text>
</comment>
<protein>
    <submittedName>
        <fullName evidence="1">Uncharacterized protein</fullName>
    </submittedName>
</protein>
<evidence type="ECO:0000313" key="1">
    <source>
        <dbReference type="EMBL" id="MBE1878311.1"/>
    </source>
</evidence>
<organism evidence="1 2">
    <name type="scientific">Myceligenerans pegani</name>
    <dbReference type="NCBI Taxonomy" id="2776917"/>
    <lineage>
        <taxon>Bacteria</taxon>
        <taxon>Bacillati</taxon>
        <taxon>Actinomycetota</taxon>
        <taxon>Actinomycetes</taxon>
        <taxon>Micrococcales</taxon>
        <taxon>Promicromonosporaceae</taxon>
        <taxon>Myceligenerans</taxon>
    </lineage>
</organism>
<keyword evidence="2" id="KW-1185">Reference proteome</keyword>